<dbReference type="InterPro" id="IPR006837">
    <property type="entry name" value="Divergent_DAC"/>
</dbReference>
<dbReference type="SUPFAM" id="SSF88713">
    <property type="entry name" value="Glycoside hydrolase/deacetylase"/>
    <property type="match status" value="1"/>
</dbReference>
<dbReference type="Proteomes" id="UP000238801">
    <property type="component" value="Unassembled WGS sequence"/>
</dbReference>
<feature type="region of interest" description="Disordered" evidence="1">
    <location>
        <begin position="57"/>
        <end position="76"/>
    </location>
</feature>
<feature type="compositionally biased region" description="Low complexity" evidence="1">
    <location>
        <begin position="222"/>
        <end position="231"/>
    </location>
</feature>
<gene>
    <name evidence="3" type="ORF">BCF33_0675</name>
</gene>
<reference evidence="3 4" key="1">
    <citation type="submission" date="2018-03" db="EMBL/GenBank/DDBJ databases">
        <title>Genomic Encyclopedia of Archaeal and Bacterial Type Strains, Phase II (KMG-II): from individual species to whole genera.</title>
        <authorList>
            <person name="Goeker M."/>
        </authorList>
    </citation>
    <scope>NUCLEOTIDE SEQUENCE [LARGE SCALE GENOMIC DNA]</scope>
    <source>
        <strain evidence="3 4">DSM 29318</strain>
    </source>
</reference>
<dbReference type="CDD" id="cd10936">
    <property type="entry name" value="CE4_DAC2"/>
    <property type="match status" value="1"/>
</dbReference>
<feature type="signal peptide" evidence="2">
    <location>
        <begin position="1"/>
        <end position="19"/>
    </location>
</feature>
<feature type="chain" id="PRO_5015394670" evidence="2">
    <location>
        <begin position="20"/>
        <end position="497"/>
    </location>
</feature>
<evidence type="ECO:0000256" key="1">
    <source>
        <dbReference type="SAM" id="MobiDB-lite"/>
    </source>
</evidence>
<dbReference type="Pfam" id="PF04748">
    <property type="entry name" value="Polysacc_deac_2"/>
    <property type="match status" value="1"/>
</dbReference>
<keyword evidence="2" id="KW-0732">Signal</keyword>
<dbReference type="AlphaFoldDB" id="A0A2T0X803"/>
<dbReference type="InterPro" id="IPR011330">
    <property type="entry name" value="Glyco_hydro/deAcase_b/a-brl"/>
</dbReference>
<evidence type="ECO:0000313" key="3">
    <source>
        <dbReference type="EMBL" id="PRY95063.1"/>
    </source>
</evidence>
<evidence type="ECO:0000313" key="4">
    <source>
        <dbReference type="Proteomes" id="UP000238801"/>
    </source>
</evidence>
<feature type="region of interest" description="Disordered" evidence="1">
    <location>
        <begin position="151"/>
        <end position="239"/>
    </location>
</feature>
<evidence type="ECO:0000256" key="2">
    <source>
        <dbReference type="SAM" id="SignalP"/>
    </source>
</evidence>
<dbReference type="GO" id="GO:0005975">
    <property type="term" value="P:carbohydrate metabolic process"/>
    <property type="evidence" value="ECO:0007669"/>
    <property type="project" value="InterPro"/>
</dbReference>
<name>A0A2T0X803_9RHOB</name>
<sequence>MLKGLLAGVALGSALSVLALGTTSLLGGQRPPAGAREIGAQTDVGPVVAAEEAPAPVAPAPARDADPVVPSAAPGTAAGAGLGPALDVEGAPVPATGADPLRPGAAPGALETPVRPVAIDPVEPRLAPPGGDDGPVIERRVPVLPIERPRSAVPGEDVVPTLPGMPPDGTATATGARGVEGSGAPPVKVPEGQDDAPDADDGGSAGNGTDAAGGAEGGEGSGTAAARPEAAGQGGAGGGGADVARIVMENGASMIERVVPVEPVASAAAPAAAPIGDRPARIANAASFENPLDLPLMAVVLRDAEPRPAARTLEALDAPITIAVDAEAPDAAEVAAFYRDAGLEVVLSASLPAGAGPQDAATALAAWEAAVPVAVGLLELSEGGFAPTRGALSQIVSEAERRGYLMLTYPAGLNAARQEAERAGVPAGLVFRSFDVAGESPEVIRRFLDQAAFRATREEGIVMLGTATEGTLGVLAEWLEGPRAERIALAPVSAVID</sequence>
<feature type="compositionally biased region" description="Acidic residues" evidence="1">
    <location>
        <begin position="192"/>
        <end position="201"/>
    </location>
</feature>
<dbReference type="OrthoDB" id="7658418at2"/>
<dbReference type="RefSeq" id="WP_106159494.1">
    <property type="nucleotide sequence ID" value="NZ_PVTT01000001.1"/>
</dbReference>
<dbReference type="Gene3D" id="3.20.20.370">
    <property type="entry name" value="Glycoside hydrolase/deacetylase"/>
    <property type="match status" value="1"/>
</dbReference>
<feature type="compositionally biased region" description="Low complexity" evidence="1">
    <location>
        <begin position="67"/>
        <end position="76"/>
    </location>
</feature>
<keyword evidence="4" id="KW-1185">Reference proteome</keyword>
<protein>
    <submittedName>
        <fullName evidence="3">Polysaccharide deacetylase 2 family uncharacterized protein YibQ</fullName>
    </submittedName>
</protein>
<organism evidence="3 4">
    <name type="scientific">Hasllibacter halocynthiae</name>
    <dbReference type="NCBI Taxonomy" id="595589"/>
    <lineage>
        <taxon>Bacteria</taxon>
        <taxon>Pseudomonadati</taxon>
        <taxon>Pseudomonadota</taxon>
        <taxon>Alphaproteobacteria</taxon>
        <taxon>Rhodobacterales</taxon>
        <taxon>Roseobacteraceae</taxon>
        <taxon>Hasllibacter</taxon>
    </lineage>
</organism>
<accession>A0A2T0X803</accession>
<dbReference type="EMBL" id="PVTT01000001">
    <property type="protein sequence ID" value="PRY95063.1"/>
    <property type="molecule type" value="Genomic_DNA"/>
</dbReference>
<comment type="caution">
    <text evidence="3">The sequence shown here is derived from an EMBL/GenBank/DDBJ whole genome shotgun (WGS) entry which is preliminary data.</text>
</comment>
<proteinExistence type="predicted"/>